<gene>
    <name evidence="1" type="ORF">BJ138DRAFT_1117062</name>
</gene>
<evidence type="ECO:0000313" key="2">
    <source>
        <dbReference type="Proteomes" id="UP000790377"/>
    </source>
</evidence>
<sequence>MSSTFAFPSPVGGVSLPSDLGSSVFFVLLHASLLPVLVWRISNSNSRAILSMSSMIGILERMIIFSLRSVQSHDDALRVRKGLLIYVQSTLGGTYIWIAMDVVTLARCLMVNSTKGPITQDTPHNDPSASPFSTEAPPSSTSHFVNGDVSVDQPRNRKFYRRFTDFWRLLYFAAAIPGIIAGIRYYSSTTNPTTADYVMALRYASSGIALLCNIFSAGVVAWIATNIPGIRRGQIIYLLAILACGASTAIYRLAFMYNRATSFTSTAPGSGNTAAEKAAFYIFHILSDWGAIALMLVPNVRRWFNTGLLGDYRSSDPPHELAAQELVKTRTNNNAV</sequence>
<name>A0ACB8A202_9AGAM</name>
<organism evidence="1 2">
    <name type="scientific">Hygrophoropsis aurantiaca</name>
    <dbReference type="NCBI Taxonomy" id="72124"/>
    <lineage>
        <taxon>Eukaryota</taxon>
        <taxon>Fungi</taxon>
        <taxon>Dikarya</taxon>
        <taxon>Basidiomycota</taxon>
        <taxon>Agaricomycotina</taxon>
        <taxon>Agaricomycetes</taxon>
        <taxon>Agaricomycetidae</taxon>
        <taxon>Boletales</taxon>
        <taxon>Coniophorineae</taxon>
        <taxon>Hygrophoropsidaceae</taxon>
        <taxon>Hygrophoropsis</taxon>
    </lineage>
</organism>
<accession>A0ACB8A202</accession>
<comment type="caution">
    <text evidence="1">The sequence shown here is derived from an EMBL/GenBank/DDBJ whole genome shotgun (WGS) entry which is preliminary data.</text>
</comment>
<protein>
    <submittedName>
        <fullName evidence="1">Uncharacterized protein</fullName>
    </submittedName>
</protein>
<dbReference type="EMBL" id="MU267949">
    <property type="protein sequence ID" value="KAH7907008.1"/>
    <property type="molecule type" value="Genomic_DNA"/>
</dbReference>
<keyword evidence="2" id="KW-1185">Reference proteome</keyword>
<reference evidence="1" key="1">
    <citation type="journal article" date="2021" name="New Phytol.">
        <title>Evolutionary innovations through gain and loss of genes in the ectomycorrhizal Boletales.</title>
        <authorList>
            <person name="Wu G."/>
            <person name="Miyauchi S."/>
            <person name="Morin E."/>
            <person name="Kuo A."/>
            <person name="Drula E."/>
            <person name="Varga T."/>
            <person name="Kohler A."/>
            <person name="Feng B."/>
            <person name="Cao Y."/>
            <person name="Lipzen A."/>
            <person name="Daum C."/>
            <person name="Hundley H."/>
            <person name="Pangilinan J."/>
            <person name="Johnson J."/>
            <person name="Barry K."/>
            <person name="LaButti K."/>
            <person name="Ng V."/>
            <person name="Ahrendt S."/>
            <person name="Min B."/>
            <person name="Choi I.G."/>
            <person name="Park H."/>
            <person name="Plett J.M."/>
            <person name="Magnuson J."/>
            <person name="Spatafora J.W."/>
            <person name="Nagy L.G."/>
            <person name="Henrissat B."/>
            <person name="Grigoriev I.V."/>
            <person name="Yang Z.L."/>
            <person name="Xu J."/>
            <person name="Martin F.M."/>
        </authorList>
    </citation>
    <scope>NUCLEOTIDE SEQUENCE</scope>
    <source>
        <strain evidence="1">ATCC 28755</strain>
    </source>
</reference>
<dbReference type="Proteomes" id="UP000790377">
    <property type="component" value="Unassembled WGS sequence"/>
</dbReference>
<proteinExistence type="predicted"/>
<evidence type="ECO:0000313" key="1">
    <source>
        <dbReference type="EMBL" id="KAH7907008.1"/>
    </source>
</evidence>